<feature type="compositionally biased region" description="Low complexity" evidence="1">
    <location>
        <begin position="9"/>
        <end position="20"/>
    </location>
</feature>
<evidence type="ECO:0000256" key="1">
    <source>
        <dbReference type="SAM" id="MobiDB-lite"/>
    </source>
</evidence>
<evidence type="ECO:0000313" key="3">
    <source>
        <dbReference type="Proteomes" id="UP000832041"/>
    </source>
</evidence>
<gene>
    <name evidence="2" type="ORF">FOF52_14320</name>
</gene>
<organism evidence="2 3">
    <name type="scientific">Thermobifida alba</name>
    <name type="common">Thermomonospora alba</name>
    <dbReference type="NCBI Taxonomy" id="53522"/>
    <lineage>
        <taxon>Bacteria</taxon>
        <taxon>Bacillati</taxon>
        <taxon>Actinomycetota</taxon>
        <taxon>Actinomycetes</taxon>
        <taxon>Streptosporangiales</taxon>
        <taxon>Nocardiopsidaceae</taxon>
        <taxon>Thermobifida</taxon>
    </lineage>
</organism>
<reference evidence="2 3" key="1">
    <citation type="submission" date="2020-04" db="EMBL/GenBank/DDBJ databases">
        <title>Thermobifida alba genome sequencing and assembly.</title>
        <authorList>
            <person name="Luzics S."/>
            <person name="Horvath B."/>
            <person name="Nagy I."/>
            <person name="Toth A."/>
            <person name="Nagy I."/>
            <person name="Kukolya J."/>
        </authorList>
    </citation>
    <scope>NUCLEOTIDE SEQUENCE [LARGE SCALE GENOMIC DNA]</scope>
    <source>
        <strain evidence="2 3">DSM 43795</strain>
    </source>
</reference>
<feature type="compositionally biased region" description="Basic and acidic residues" evidence="1">
    <location>
        <begin position="21"/>
        <end position="47"/>
    </location>
</feature>
<keyword evidence="3" id="KW-1185">Reference proteome</keyword>
<proteinExistence type="predicted"/>
<accession>A0ABY4L6K7</accession>
<sequence>MTQEEPSVAGQPPGAGQPPIEEQKEQKEKEQKEQEKAPPAPEEERPDIRELWDGLTAVAAQPGNTSKRIRTERDALRGLSAPFGQATVTAGRAYGGDHFEFVVGARPDRVTSTQVAGDKYGQITQAFVTPSCFPVVAEAARSRPVLLLRGKPGSGKATLAFRVLVNAGLRSLYEFAPGTALGELGEDDFQRETGYLLADLSRGQAAELNRFEVQRLAGILEAKGSRLVVTMGAEVRLDDPGIAAEAVEVDQSVAPLQVLEAHLRWRLGTGSEGRVAEFLSHTDRIRDLVGEQGPLARLGRAADAALLLAEAKASEPAAKVLEQVTSRLALRETSEFDRWFEELGDLDTQCLALAVAVFGGETYETVVRLARELQDLIQLPESIDNPEKPRSAPIRSTAARRLALLHAARFEEQGTAQHGGVPRRVVRYLDQEMAARVLVTVWDEYDEIRVHLPEWLYRCVGEEPATVAIRAAVAVGILADRAFDTMRTSVLQRWASRRPSRNKREEVSRRHSAVAAALRTMAANPRLTEQVRGLVQEWAGNEENPFLQAAAARSTVALAALGEQGAAEMFTLLHELAGTAEFYVVDAIRAGVADLVEEADHRRGDVITLLRHWVHSYDPQRRLVGEIAFLFTAADLVAPDPGGGTEEWPLLLAMSTRDPVCRRNVGALWETVLNSADLYGEAQSILTGWAQNVDANPAARRALARLLRDAATKPRTVRILHYLIRNWFASAEHPSPENTAREVLSLLDGRTLLR</sequence>
<feature type="region of interest" description="Disordered" evidence="1">
    <location>
        <begin position="1"/>
        <end position="47"/>
    </location>
</feature>
<protein>
    <recommendedName>
        <fullName evidence="4">AAA+ ATPase domain-containing protein</fullName>
    </recommendedName>
</protein>
<dbReference type="Proteomes" id="UP000832041">
    <property type="component" value="Chromosome"/>
</dbReference>
<evidence type="ECO:0000313" key="2">
    <source>
        <dbReference type="EMBL" id="UPT21995.1"/>
    </source>
</evidence>
<evidence type="ECO:0008006" key="4">
    <source>
        <dbReference type="Google" id="ProtNLM"/>
    </source>
</evidence>
<dbReference type="RefSeq" id="WP_248590470.1">
    <property type="nucleotide sequence ID" value="NZ_BAABEB010000003.1"/>
</dbReference>
<name>A0ABY4L6K7_THEAE</name>
<dbReference type="EMBL" id="CP051627">
    <property type="protein sequence ID" value="UPT21995.1"/>
    <property type="molecule type" value="Genomic_DNA"/>
</dbReference>